<gene>
    <name evidence="1" type="ordered locus">AMIS_34870</name>
</gene>
<dbReference type="Proteomes" id="UP000007882">
    <property type="component" value="Chromosome"/>
</dbReference>
<dbReference type="STRING" id="512565.AMIS_34870"/>
<proteinExistence type="predicted"/>
<name>I0H6S0_ACTM4</name>
<keyword evidence="2" id="KW-1185">Reference proteome</keyword>
<dbReference type="PATRIC" id="fig|512565.3.peg.3485"/>
<protein>
    <submittedName>
        <fullName evidence="1">Uncharacterized protein</fullName>
    </submittedName>
</protein>
<dbReference type="AlphaFoldDB" id="I0H6S0"/>
<reference evidence="1 2" key="1">
    <citation type="submission" date="2012-02" db="EMBL/GenBank/DDBJ databases">
        <title>Complete genome sequence of Actinoplanes missouriensis 431 (= NBRC 102363).</title>
        <authorList>
            <person name="Ohnishi Y."/>
            <person name="Ishikawa J."/>
            <person name="Sekine M."/>
            <person name="Hosoyama A."/>
            <person name="Harada T."/>
            <person name="Narita H."/>
            <person name="Hata T."/>
            <person name="Konno Y."/>
            <person name="Tutikane K."/>
            <person name="Fujita N."/>
            <person name="Horinouchi S."/>
            <person name="Hayakawa M."/>
        </authorList>
    </citation>
    <scope>NUCLEOTIDE SEQUENCE [LARGE SCALE GENOMIC DNA]</scope>
    <source>
        <strain evidence="2">ATCC 14538 / DSM 43046 / CBS 188.64 / JCM 3121 / NBRC 102363 / NCIMB 12654 / NRRL B-3342 / UNCC 431</strain>
    </source>
</reference>
<dbReference type="RefSeq" id="WP_014443601.1">
    <property type="nucleotide sequence ID" value="NC_017093.1"/>
</dbReference>
<sequence length="115" mass="12775">MGYEMPTVVSIEWDFGYSSLLVDRSPGVIGVDDRAPAELALSPDLIRRLDALLTRHERIYGHWVQQSMAGVEDDTAQERRDMADLQAETLALAYEVQHELGGSVVVLVDGHPLRS</sequence>
<dbReference type="KEGG" id="ams:AMIS_34870"/>
<organism evidence="1 2">
    <name type="scientific">Actinoplanes missouriensis (strain ATCC 14538 / DSM 43046 / CBS 188.64 / JCM 3121 / NBRC 102363 / NCIMB 12654 / NRRL B-3342 / UNCC 431)</name>
    <dbReference type="NCBI Taxonomy" id="512565"/>
    <lineage>
        <taxon>Bacteria</taxon>
        <taxon>Bacillati</taxon>
        <taxon>Actinomycetota</taxon>
        <taxon>Actinomycetes</taxon>
        <taxon>Micromonosporales</taxon>
        <taxon>Micromonosporaceae</taxon>
        <taxon>Actinoplanes</taxon>
    </lineage>
</organism>
<evidence type="ECO:0000313" key="2">
    <source>
        <dbReference type="Proteomes" id="UP000007882"/>
    </source>
</evidence>
<dbReference type="EMBL" id="AP012319">
    <property type="protein sequence ID" value="BAL88707.1"/>
    <property type="molecule type" value="Genomic_DNA"/>
</dbReference>
<evidence type="ECO:0000313" key="1">
    <source>
        <dbReference type="EMBL" id="BAL88707.1"/>
    </source>
</evidence>
<dbReference type="HOGENOM" id="CLU_2369737_0_0_11"/>
<dbReference type="OrthoDB" id="5198451at2"/>
<accession>I0H6S0</accession>